<dbReference type="STRING" id="37927.SA2016_2633"/>
<reference evidence="1 2" key="1">
    <citation type="submission" date="2016-02" db="EMBL/GenBank/DDBJ databases">
        <title>Complete genome of Sinomonas atrocyanea KCTC 3377.</title>
        <authorList>
            <person name="Kim K.M."/>
        </authorList>
    </citation>
    <scope>NUCLEOTIDE SEQUENCE [LARGE SCALE GENOMIC DNA]</scope>
    <source>
        <strain evidence="1 2">KCTC 3377</strain>
    </source>
</reference>
<accession>A0A127A1I8</accession>
<name>A0A127A1I8_9MICC</name>
<dbReference type="Proteomes" id="UP000070134">
    <property type="component" value="Chromosome"/>
</dbReference>
<dbReference type="KEGG" id="satk:SA2016_2633"/>
<dbReference type="EMBL" id="CP014518">
    <property type="protein sequence ID" value="AMM33299.1"/>
    <property type="molecule type" value="Genomic_DNA"/>
</dbReference>
<sequence>MRWDNLFSDFEAQLAAAGQLELEAQVADLARAEAAGIGLAERLRGHGAAPLALLLAGGVRFRGRLAHVASTWLALDSGPYSVLVPHLGIVTIEGLGRAAVAEGSAVRRALSLGSGLRAIARDRSPVACFVDAGASEPLTVAGTLDTVGADYVEIAAPRAHDGGAARGLRVVPFARLIAVRSGG</sequence>
<proteinExistence type="predicted"/>
<evidence type="ECO:0000313" key="1">
    <source>
        <dbReference type="EMBL" id="AMM33299.1"/>
    </source>
</evidence>
<evidence type="ECO:0000313" key="2">
    <source>
        <dbReference type="Proteomes" id="UP000070134"/>
    </source>
</evidence>
<protein>
    <submittedName>
        <fullName evidence="1">Uncharacterized protein</fullName>
    </submittedName>
</protein>
<gene>
    <name evidence="1" type="ORF">SA2016_2633</name>
</gene>
<keyword evidence="2" id="KW-1185">Reference proteome</keyword>
<dbReference type="AlphaFoldDB" id="A0A127A1I8"/>
<organism evidence="1 2">
    <name type="scientific">Sinomonas atrocyanea</name>
    <dbReference type="NCBI Taxonomy" id="37927"/>
    <lineage>
        <taxon>Bacteria</taxon>
        <taxon>Bacillati</taxon>
        <taxon>Actinomycetota</taxon>
        <taxon>Actinomycetes</taxon>
        <taxon>Micrococcales</taxon>
        <taxon>Micrococcaceae</taxon>
        <taxon>Sinomonas</taxon>
    </lineage>
</organism>